<dbReference type="PANTHER" id="PTHR43591">
    <property type="entry name" value="METHYLTRANSFERASE"/>
    <property type="match status" value="1"/>
</dbReference>
<dbReference type="GO" id="GO:0008757">
    <property type="term" value="F:S-adenosylmethionine-dependent methyltransferase activity"/>
    <property type="evidence" value="ECO:0007669"/>
    <property type="project" value="InterPro"/>
</dbReference>
<organism evidence="2 3">
    <name type="scientific">Pseudonocardia hierapolitana</name>
    <dbReference type="NCBI Taxonomy" id="1128676"/>
    <lineage>
        <taxon>Bacteria</taxon>
        <taxon>Bacillati</taxon>
        <taxon>Actinomycetota</taxon>
        <taxon>Actinomycetes</taxon>
        <taxon>Pseudonocardiales</taxon>
        <taxon>Pseudonocardiaceae</taxon>
        <taxon>Pseudonocardia</taxon>
    </lineage>
</organism>
<dbReference type="EMBL" id="VIWU01000001">
    <property type="protein sequence ID" value="TWF76508.1"/>
    <property type="molecule type" value="Genomic_DNA"/>
</dbReference>
<feature type="domain" description="Methyltransferase type 11" evidence="1">
    <location>
        <begin position="65"/>
        <end position="158"/>
    </location>
</feature>
<dbReference type="Pfam" id="PF08241">
    <property type="entry name" value="Methyltransf_11"/>
    <property type="match status" value="1"/>
</dbReference>
<dbReference type="SUPFAM" id="SSF53335">
    <property type="entry name" value="S-adenosyl-L-methionine-dependent methyltransferases"/>
    <property type="match status" value="1"/>
</dbReference>
<sequence>MARDRLLRDDFQLMTELRAYLGQAMSASEVWNVGEAYERYVGRWSRDVADVFVRRLGVPAGRRWLDVGCGTGALTSAVLRKGDPAAVHGVDSSEGFLAHARRDTDDPRARFAVGDARALPFPEARFDAAVSGLVLNFVPEPEDAAEELARVVAPGGVVGAYLWDYADGMQMIRLFWDAATALDPAAARLDEARRFPLCRPEPLHTLWTGAGLTGVEVEPIEVPTRFRDLDDYWTPFLGGQGPAPAFVATLDEDRRAALHTLMGERLPVAGDGSITLSARAWAVSGTR</sequence>
<dbReference type="Gene3D" id="3.40.50.150">
    <property type="entry name" value="Vaccinia Virus protein VP39"/>
    <property type="match status" value="1"/>
</dbReference>
<name>A0A561SNR0_9PSEU</name>
<dbReference type="CDD" id="cd02440">
    <property type="entry name" value="AdoMet_MTases"/>
    <property type="match status" value="1"/>
</dbReference>
<evidence type="ECO:0000259" key="1">
    <source>
        <dbReference type="Pfam" id="PF08241"/>
    </source>
</evidence>
<proteinExistence type="predicted"/>
<comment type="caution">
    <text evidence="2">The sequence shown here is derived from an EMBL/GenBank/DDBJ whole genome shotgun (WGS) entry which is preliminary data.</text>
</comment>
<gene>
    <name evidence="2" type="ORF">FHX44_112398</name>
</gene>
<dbReference type="InterPro" id="IPR013216">
    <property type="entry name" value="Methyltransf_11"/>
</dbReference>
<evidence type="ECO:0000313" key="3">
    <source>
        <dbReference type="Proteomes" id="UP000321261"/>
    </source>
</evidence>
<keyword evidence="3" id="KW-1185">Reference proteome</keyword>
<keyword evidence="2" id="KW-0489">Methyltransferase</keyword>
<dbReference type="AlphaFoldDB" id="A0A561SNR0"/>
<dbReference type="GO" id="GO:0032259">
    <property type="term" value="P:methylation"/>
    <property type="evidence" value="ECO:0007669"/>
    <property type="project" value="UniProtKB-KW"/>
</dbReference>
<accession>A0A561SNR0</accession>
<dbReference type="InterPro" id="IPR029063">
    <property type="entry name" value="SAM-dependent_MTases_sf"/>
</dbReference>
<dbReference type="Proteomes" id="UP000321261">
    <property type="component" value="Unassembled WGS sequence"/>
</dbReference>
<keyword evidence="2" id="KW-0808">Transferase</keyword>
<protein>
    <submittedName>
        <fullName evidence="2">Methyltransferase family protein</fullName>
    </submittedName>
</protein>
<evidence type="ECO:0000313" key="2">
    <source>
        <dbReference type="EMBL" id="TWF76508.1"/>
    </source>
</evidence>
<reference evidence="2 3" key="1">
    <citation type="submission" date="2019-06" db="EMBL/GenBank/DDBJ databases">
        <title>Sequencing the genomes of 1000 actinobacteria strains.</title>
        <authorList>
            <person name="Klenk H.-P."/>
        </authorList>
    </citation>
    <scope>NUCLEOTIDE SEQUENCE [LARGE SCALE GENOMIC DNA]</scope>
    <source>
        <strain evidence="2 3">DSM 45671</strain>
    </source>
</reference>